<keyword evidence="5 10" id="KW-0444">Lipid biosynthesis</keyword>
<dbReference type="HAMAP" id="MF_00406">
    <property type="entry name" value="FabZ"/>
    <property type="match status" value="1"/>
</dbReference>
<comment type="caution">
    <text evidence="11">The sequence shown here is derived from an EMBL/GenBank/DDBJ whole genome shotgun (WGS) entry which is preliminary data.</text>
</comment>
<dbReference type="NCBIfam" id="NF000582">
    <property type="entry name" value="PRK00006.1"/>
    <property type="match status" value="1"/>
</dbReference>
<dbReference type="CDD" id="cd01288">
    <property type="entry name" value="FabZ"/>
    <property type="match status" value="1"/>
</dbReference>
<protein>
    <recommendedName>
        <fullName evidence="10">3-hydroxyacyl-[acyl-carrier-protein] dehydratase FabZ</fullName>
        <ecNumber evidence="10">4.2.1.59</ecNumber>
    </recommendedName>
    <alternativeName>
        <fullName evidence="10">(3R)-hydroxymyristoyl-[acyl-carrier-protein] dehydratase</fullName>
        <shortName evidence="10">(3R)-hydroxymyristoyl-ACP dehydrase</shortName>
    </alternativeName>
    <alternativeName>
        <fullName evidence="10">Beta-hydroxyacyl-ACP dehydratase</fullName>
    </alternativeName>
</protein>
<comment type="function">
    <text evidence="9 10">Involved in unsaturated fatty acids biosynthesis. Catalyzes the dehydration of short chain beta-hydroxyacyl-ACPs and long chain saturated and unsaturated beta-hydroxyacyl-ACPs.</text>
</comment>
<dbReference type="RefSeq" id="WP_022089913.1">
    <property type="nucleotide sequence ID" value="NZ_JAODBU010000003.1"/>
</dbReference>
<evidence type="ECO:0000256" key="8">
    <source>
        <dbReference type="ARBA" id="ARBA00023239"/>
    </source>
</evidence>
<comment type="subcellular location">
    <subcellularLocation>
        <location evidence="2 10">Cytoplasm</location>
    </subcellularLocation>
</comment>
<dbReference type="Gene3D" id="3.10.129.10">
    <property type="entry name" value="Hotdog Thioesterase"/>
    <property type="match status" value="1"/>
</dbReference>
<dbReference type="InterPro" id="IPR010084">
    <property type="entry name" value="FabZ"/>
</dbReference>
<dbReference type="EMBL" id="JAODBU010000003">
    <property type="protein sequence ID" value="MCT7398257.1"/>
    <property type="molecule type" value="Genomic_DNA"/>
</dbReference>
<evidence type="ECO:0000256" key="5">
    <source>
        <dbReference type="ARBA" id="ARBA00022516"/>
    </source>
</evidence>
<dbReference type="GO" id="GO:0019171">
    <property type="term" value="F:(3R)-hydroxyacyl-[acyl-carrier-protein] dehydratase activity"/>
    <property type="evidence" value="ECO:0007669"/>
    <property type="project" value="UniProtKB-EC"/>
</dbReference>
<evidence type="ECO:0000256" key="7">
    <source>
        <dbReference type="ARBA" id="ARBA00023098"/>
    </source>
</evidence>
<gene>
    <name evidence="10 11" type="primary">fabZ</name>
    <name evidence="11" type="ORF">N5B56_04025</name>
</gene>
<dbReference type="Pfam" id="PF07977">
    <property type="entry name" value="FabA"/>
    <property type="match status" value="1"/>
</dbReference>
<dbReference type="PANTHER" id="PTHR30272">
    <property type="entry name" value="3-HYDROXYACYL-[ACYL-CARRIER-PROTEIN] DEHYDRATASE"/>
    <property type="match status" value="1"/>
</dbReference>
<dbReference type="InterPro" id="IPR029069">
    <property type="entry name" value="HotDog_dom_sf"/>
</dbReference>
<dbReference type="PANTHER" id="PTHR30272:SF1">
    <property type="entry name" value="3-HYDROXYACYL-[ACYL-CARRIER-PROTEIN] DEHYDRATASE"/>
    <property type="match status" value="1"/>
</dbReference>
<dbReference type="EC" id="4.2.1.59" evidence="10"/>
<keyword evidence="6 10" id="KW-0441">Lipid A biosynthesis</keyword>
<evidence type="ECO:0000256" key="2">
    <source>
        <dbReference type="ARBA" id="ARBA00004496"/>
    </source>
</evidence>
<accession>A0ABT2M1F7</accession>
<keyword evidence="12" id="KW-1185">Reference proteome</keyword>
<proteinExistence type="inferred from homology"/>
<feature type="active site" evidence="10">
    <location>
        <position position="48"/>
    </location>
</feature>
<evidence type="ECO:0000256" key="9">
    <source>
        <dbReference type="ARBA" id="ARBA00025049"/>
    </source>
</evidence>
<comment type="catalytic activity">
    <reaction evidence="1 10">
        <text>a (3R)-hydroxyacyl-[ACP] = a (2E)-enoyl-[ACP] + H2O</text>
        <dbReference type="Rhea" id="RHEA:13097"/>
        <dbReference type="Rhea" id="RHEA-COMP:9925"/>
        <dbReference type="Rhea" id="RHEA-COMP:9945"/>
        <dbReference type="ChEBI" id="CHEBI:15377"/>
        <dbReference type="ChEBI" id="CHEBI:78784"/>
        <dbReference type="ChEBI" id="CHEBI:78827"/>
        <dbReference type="EC" id="4.2.1.59"/>
    </reaction>
</comment>
<reference evidence="11" key="1">
    <citation type="submission" date="2022-09" db="EMBL/GenBank/DDBJ databases">
        <title>Eubacterium sp. LFL-14 isolated from human feces.</title>
        <authorList>
            <person name="Liu F."/>
        </authorList>
    </citation>
    <scope>NUCLEOTIDE SEQUENCE</scope>
    <source>
        <strain evidence="11">LFL-14</strain>
    </source>
</reference>
<keyword evidence="7 10" id="KW-0443">Lipid metabolism</keyword>
<dbReference type="InterPro" id="IPR013114">
    <property type="entry name" value="FabA_FabZ"/>
</dbReference>
<organism evidence="11 12">
    <name type="scientific">Eubacterium album</name>
    <dbReference type="NCBI Taxonomy" id="2978477"/>
    <lineage>
        <taxon>Bacteria</taxon>
        <taxon>Bacillati</taxon>
        <taxon>Bacillota</taxon>
        <taxon>Clostridia</taxon>
        <taxon>Eubacteriales</taxon>
        <taxon>Eubacteriaceae</taxon>
        <taxon>Eubacterium</taxon>
    </lineage>
</organism>
<evidence type="ECO:0000313" key="11">
    <source>
        <dbReference type="EMBL" id="MCT7398257.1"/>
    </source>
</evidence>
<evidence type="ECO:0000256" key="6">
    <source>
        <dbReference type="ARBA" id="ARBA00022556"/>
    </source>
</evidence>
<keyword evidence="8 10" id="KW-0456">Lyase</keyword>
<evidence type="ECO:0000256" key="1">
    <source>
        <dbReference type="ARBA" id="ARBA00001055"/>
    </source>
</evidence>
<dbReference type="SUPFAM" id="SSF54637">
    <property type="entry name" value="Thioesterase/thiol ester dehydrase-isomerase"/>
    <property type="match status" value="1"/>
</dbReference>
<dbReference type="NCBIfam" id="TIGR01750">
    <property type="entry name" value="fabZ"/>
    <property type="match status" value="1"/>
</dbReference>
<comment type="similarity">
    <text evidence="3 10">Belongs to the thioester dehydratase family. FabZ subfamily.</text>
</comment>
<dbReference type="Proteomes" id="UP001431199">
    <property type="component" value="Unassembled WGS sequence"/>
</dbReference>
<name>A0ABT2M1F7_9FIRM</name>
<keyword evidence="4 10" id="KW-0963">Cytoplasm</keyword>
<evidence type="ECO:0000313" key="12">
    <source>
        <dbReference type="Proteomes" id="UP001431199"/>
    </source>
</evidence>
<evidence type="ECO:0000256" key="4">
    <source>
        <dbReference type="ARBA" id="ARBA00022490"/>
    </source>
</evidence>
<evidence type="ECO:0000256" key="10">
    <source>
        <dbReference type="HAMAP-Rule" id="MF_00406"/>
    </source>
</evidence>
<evidence type="ECO:0000256" key="3">
    <source>
        <dbReference type="ARBA" id="ARBA00009174"/>
    </source>
</evidence>
<sequence length="140" mass="15488">MLNTKEIMDIIPHRQPFLLVDRIEEMEVGKRAVGIKCVSYNEPFFAGHFPDQPVMPGVLIIEAMAQVGAVSLLSDDKYKGKTPLFGGIKNAKFRRKVVPGDVLRMEVEMTRVRGPLGIGEGKAYVDGELCAQAELVFAIQ</sequence>